<evidence type="ECO:0000313" key="2">
    <source>
        <dbReference type="EMBL" id="GEU74191.1"/>
    </source>
</evidence>
<feature type="region of interest" description="Disordered" evidence="1">
    <location>
        <begin position="289"/>
        <end position="379"/>
    </location>
</feature>
<reference evidence="2" key="1">
    <citation type="journal article" date="2019" name="Sci. Rep.">
        <title>Draft genome of Tanacetum cinerariifolium, the natural source of mosquito coil.</title>
        <authorList>
            <person name="Yamashiro T."/>
            <person name="Shiraishi A."/>
            <person name="Satake H."/>
            <person name="Nakayama K."/>
        </authorList>
    </citation>
    <scope>NUCLEOTIDE SEQUENCE</scope>
</reference>
<organism evidence="2">
    <name type="scientific">Tanacetum cinerariifolium</name>
    <name type="common">Dalmatian daisy</name>
    <name type="synonym">Chrysanthemum cinerariifolium</name>
    <dbReference type="NCBI Taxonomy" id="118510"/>
    <lineage>
        <taxon>Eukaryota</taxon>
        <taxon>Viridiplantae</taxon>
        <taxon>Streptophyta</taxon>
        <taxon>Embryophyta</taxon>
        <taxon>Tracheophyta</taxon>
        <taxon>Spermatophyta</taxon>
        <taxon>Magnoliopsida</taxon>
        <taxon>eudicotyledons</taxon>
        <taxon>Gunneridae</taxon>
        <taxon>Pentapetalae</taxon>
        <taxon>asterids</taxon>
        <taxon>campanulids</taxon>
        <taxon>Asterales</taxon>
        <taxon>Asteraceae</taxon>
        <taxon>Asteroideae</taxon>
        <taxon>Anthemideae</taxon>
        <taxon>Anthemidinae</taxon>
        <taxon>Tanacetum</taxon>
    </lineage>
</organism>
<feature type="region of interest" description="Disordered" evidence="1">
    <location>
        <begin position="197"/>
        <end position="257"/>
    </location>
</feature>
<feature type="region of interest" description="Disordered" evidence="1">
    <location>
        <begin position="456"/>
        <end position="499"/>
    </location>
</feature>
<comment type="caution">
    <text evidence="2">The sequence shown here is derived from an EMBL/GenBank/DDBJ whole genome shotgun (WGS) entry which is preliminary data.</text>
</comment>
<feature type="compositionally biased region" description="Polar residues" evidence="1">
    <location>
        <begin position="354"/>
        <end position="370"/>
    </location>
</feature>
<feature type="compositionally biased region" description="Low complexity" evidence="1">
    <location>
        <begin position="612"/>
        <end position="626"/>
    </location>
</feature>
<feature type="compositionally biased region" description="Pro residues" evidence="1">
    <location>
        <begin position="597"/>
        <end position="611"/>
    </location>
</feature>
<name>A0A6L2MJN2_TANCI</name>
<feature type="compositionally biased region" description="Polar residues" evidence="1">
    <location>
        <begin position="649"/>
        <end position="668"/>
    </location>
</feature>
<feature type="compositionally biased region" description="Low complexity" evidence="1">
    <location>
        <begin position="635"/>
        <end position="647"/>
    </location>
</feature>
<proteinExistence type="predicted"/>
<dbReference type="AlphaFoldDB" id="A0A6L2MJN2"/>
<feature type="compositionally biased region" description="Polar residues" evidence="1">
    <location>
        <begin position="306"/>
        <end position="316"/>
    </location>
</feature>
<sequence length="928" mass="102516">MADMNIPVNDAPAEQAHAFALPTRADDQILPSSKWVPIGKRHSRHPLRFMLSTFNNFGTPCALTHLWGCTAVSWMSNGSIFILRDALDIIPANDNNPYVAPPSSNTVIEYVNTLGYLSILRNVAAMSAKPPYVSDSLRKNLATASRGKKKTTHLLIPNVRLVGKDGREIFGMPIPDALLTDEIKGAPYYGATKSLKATKGTKPKAAKATNPAGDKASTLTSTQPPKPKPSPTQPSKAVLEKKQKLPTQGKGKEKVIDEQDAHDLLTVLTPKNKIPVDQFSFQRRTPMFTKASRHAESPSLDAKLPLTNNETKSDNVASKIHTRDQDEGQAGPNPGDHDEGQAGLNPGVQDEGQAGSNPSDAAESQPQSSHVVHVGPNRKHMDLEATDASTLQNPEQMDEEFTTTAYPNVHENLKLTSKDFVIHEEPASSTETLSSLQNLKKELSFTDQFFVKKQQEEEPGKTNLSIPNINNNNLNSHGNNNYSTTTTSTTTKHHRSNFSEAHRCTRTTYGEFALIQLNPGGKVGQTCVPTVQIRESQHPSQGELAAEEIVTDAVDWKFYDALEKLLERDYLEQLLSDLEEARQKKRNRRDVPRTPFGSPPPQPPHPPPPPGASGASGTSGASGSSQFPPPPPPSSTGTSGSAQQRGSKAPSSSKYAVSTPQSMAWTTSNTRYESADVSMTQELSPMDSLIQDDSIPDEQVHLSDDEDSGNDHIQKLIREKTGGNHYLKRKDQRLMNLLRPFLLPLYQMLRITSLLRHVTIQTQFFFNKYLEYLRYGTKGISPALSISKMKAASYPDFGLELLVPEQMWIDNPCFSVASKRSQINHVDSQCRQELNPTPNTGYEVKHDYTIIESPQAVVFSVNNNKRKIMQFNEIYKFSEGTLTQILEALAYRVKEFKIKRLNPGTPSSMCQTISNIDAHVKGEQFQMV</sequence>
<feature type="compositionally biased region" description="Low complexity" evidence="1">
    <location>
        <begin position="463"/>
        <end position="490"/>
    </location>
</feature>
<evidence type="ECO:0000256" key="1">
    <source>
        <dbReference type="SAM" id="MobiDB-lite"/>
    </source>
</evidence>
<dbReference type="EMBL" id="BKCJ010006839">
    <property type="protein sequence ID" value="GEU74191.1"/>
    <property type="molecule type" value="Genomic_DNA"/>
</dbReference>
<protein>
    <submittedName>
        <fullName evidence="2">Uncharacterized protein</fullName>
    </submittedName>
</protein>
<gene>
    <name evidence="2" type="ORF">Tci_046169</name>
</gene>
<accession>A0A6L2MJN2</accession>
<feature type="region of interest" description="Disordered" evidence="1">
    <location>
        <begin position="581"/>
        <end position="668"/>
    </location>
</feature>